<dbReference type="KEGG" id="ppai:E1956_16140"/>
<accession>A0A4P7CS75</accession>
<dbReference type="Pfam" id="PF00106">
    <property type="entry name" value="adh_short"/>
    <property type="match status" value="1"/>
</dbReference>
<dbReference type="Proteomes" id="UP000295727">
    <property type="component" value="Chromosome 2"/>
</dbReference>
<dbReference type="PANTHER" id="PTHR42879">
    <property type="entry name" value="3-OXOACYL-(ACYL-CARRIER-PROTEIN) REDUCTASE"/>
    <property type="match status" value="1"/>
</dbReference>
<dbReference type="PRINTS" id="PR00081">
    <property type="entry name" value="GDHRDH"/>
</dbReference>
<dbReference type="InterPro" id="IPR002347">
    <property type="entry name" value="SDR_fam"/>
</dbReference>
<name>A0A4P7CS75_9BURK</name>
<sequence length="268" mass="27258">MSMSSLEGKVAVVTGGTGGIGKGIALQLAARGATVVISGRNPAKAESVLGELRQAGGKADFLAGDVRSKADMDALASETARRYGGIDIVVANAGGNDDEARSPDVRGPFAHIDLARVAALVADNTAAKLLPVQAVLPFMRPRGGGSVIFVTSEGGRVPTPGQTAVSTFAGGLIRASKVIAKELAQDKIRVNCVCVTVVRDSPSWDAVFGAQSKVSAQHRKQYEKVVAGCPLGVAAPPDIGQVVAFLASDESAYLTGATLSPTGGLTIH</sequence>
<evidence type="ECO:0000313" key="3">
    <source>
        <dbReference type="Proteomes" id="UP000295727"/>
    </source>
</evidence>
<dbReference type="Gene3D" id="3.40.50.720">
    <property type="entry name" value="NAD(P)-binding Rossmann-like Domain"/>
    <property type="match status" value="1"/>
</dbReference>
<dbReference type="FunFam" id="3.40.50.720:FF:000084">
    <property type="entry name" value="Short-chain dehydrogenase reductase"/>
    <property type="match status" value="1"/>
</dbReference>
<dbReference type="InterPro" id="IPR050259">
    <property type="entry name" value="SDR"/>
</dbReference>
<keyword evidence="3" id="KW-1185">Reference proteome</keyword>
<reference evidence="2 3" key="1">
    <citation type="submission" date="2019-03" db="EMBL/GenBank/DDBJ databases">
        <title>Paraburkholderia sp. 7MH5, isolated from subtropical forest soil.</title>
        <authorList>
            <person name="Gao Z.-H."/>
            <person name="Qiu L.-H."/>
        </authorList>
    </citation>
    <scope>NUCLEOTIDE SEQUENCE [LARGE SCALE GENOMIC DNA]</scope>
    <source>
        <strain evidence="2 3">7MH5</strain>
    </source>
</reference>
<dbReference type="PANTHER" id="PTHR42879:SF2">
    <property type="entry name" value="3-OXOACYL-[ACYL-CARRIER-PROTEIN] REDUCTASE FABG"/>
    <property type="match status" value="1"/>
</dbReference>
<evidence type="ECO:0000256" key="1">
    <source>
        <dbReference type="ARBA" id="ARBA00006484"/>
    </source>
</evidence>
<gene>
    <name evidence="2" type="ORF">E1956_16140</name>
</gene>
<protein>
    <submittedName>
        <fullName evidence="2">SDR family oxidoreductase</fullName>
    </submittedName>
</protein>
<dbReference type="InterPro" id="IPR036291">
    <property type="entry name" value="NAD(P)-bd_dom_sf"/>
</dbReference>
<evidence type="ECO:0000313" key="2">
    <source>
        <dbReference type="EMBL" id="QBQ98798.1"/>
    </source>
</evidence>
<dbReference type="OrthoDB" id="286404at2"/>
<proteinExistence type="inferred from homology"/>
<organism evidence="2 3">
    <name type="scientific">Paraburkholderia pallida</name>
    <dbReference type="NCBI Taxonomy" id="2547399"/>
    <lineage>
        <taxon>Bacteria</taxon>
        <taxon>Pseudomonadati</taxon>
        <taxon>Pseudomonadota</taxon>
        <taxon>Betaproteobacteria</taxon>
        <taxon>Burkholderiales</taxon>
        <taxon>Burkholderiaceae</taxon>
        <taxon>Paraburkholderia</taxon>
    </lineage>
</organism>
<dbReference type="EMBL" id="CP038149">
    <property type="protein sequence ID" value="QBQ98798.1"/>
    <property type="molecule type" value="Genomic_DNA"/>
</dbReference>
<dbReference type="AlphaFoldDB" id="A0A4P7CS75"/>
<dbReference type="CDD" id="cd05233">
    <property type="entry name" value="SDR_c"/>
    <property type="match status" value="1"/>
</dbReference>
<dbReference type="SUPFAM" id="SSF51735">
    <property type="entry name" value="NAD(P)-binding Rossmann-fold domains"/>
    <property type="match status" value="1"/>
</dbReference>
<comment type="similarity">
    <text evidence="1">Belongs to the short-chain dehydrogenases/reductases (SDR) family.</text>
</comment>